<feature type="region of interest" description="Disordered" evidence="1">
    <location>
        <begin position="88"/>
        <end position="138"/>
    </location>
</feature>
<feature type="region of interest" description="Disordered" evidence="1">
    <location>
        <begin position="399"/>
        <end position="422"/>
    </location>
</feature>
<feature type="region of interest" description="Disordered" evidence="1">
    <location>
        <begin position="530"/>
        <end position="576"/>
    </location>
</feature>
<feature type="compositionally biased region" description="Polar residues" evidence="1">
    <location>
        <begin position="806"/>
        <end position="815"/>
    </location>
</feature>
<evidence type="ECO:0000256" key="1">
    <source>
        <dbReference type="SAM" id="MobiDB-lite"/>
    </source>
</evidence>
<dbReference type="STRING" id="933084.A0A067PNP1"/>
<dbReference type="GO" id="GO:0005737">
    <property type="term" value="C:cytoplasm"/>
    <property type="evidence" value="ECO:0007669"/>
    <property type="project" value="TreeGrafter"/>
</dbReference>
<dbReference type="PANTHER" id="PTHR13268:SF0">
    <property type="entry name" value="BCAS3 MICROTUBULE ASSOCIATED CELL MIGRATION FACTOR"/>
    <property type="match status" value="1"/>
</dbReference>
<feature type="compositionally biased region" description="Basic and acidic residues" evidence="1">
    <location>
        <begin position="1159"/>
        <end position="1171"/>
    </location>
</feature>
<feature type="region of interest" description="Disordered" evidence="1">
    <location>
        <begin position="1038"/>
        <end position="1059"/>
    </location>
</feature>
<name>A0A067PNP1_9AGAM</name>
<feature type="compositionally biased region" description="Polar residues" evidence="1">
    <location>
        <begin position="639"/>
        <end position="659"/>
    </location>
</feature>
<feature type="compositionally biased region" description="Low complexity" evidence="1">
    <location>
        <begin position="89"/>
        <end position="109"/>
    </location>
</feature>
<dbReference type="Proteomes" id="UP000027265">
    <property type="component" value="Unassembled WGS sequence"/>
</dbReference>
<organism evidence="3 4">
    <name type="scientific">Jaapia argillacea MUCL 33604</name>
    <dbReference type="NCBI Taxonomy" id="933084"/>
    <lineage>
        <taxon>Eukaryota</taxon>
        <taxon>Fungi</taxon>
        <taxon>Dikarya</taxon>
        <taxon>Basidiomycota</taxon>
        <taxon>Agaricomycotina</taxon>
        <taxon>Agaricomycetes</taxon>
        <taxon>Agaricomycetidae</taxon>
        <taxon>Jaapiales</taxon>
        <taxon>Jaapiaceae</taxon>
        <taxon>Jaapia</taxon>
    </lineage>
</organism>
<protein>
    <recommendedName>
        <fullName evidence="2">BCAS3 WD40 domain-containing protein</fullName>
    </recommendedName>
</protein>
<dbReference type="InParanoid" id="A0A067PNP1"/>
<feature type="domain" description="BCAS3 WD40" evidence="2">
    <location>
        <begin position="667"/>
        <end position="736"/>
    </location>
</feature>
<dbReference type="GO" id="GO:0006914">
    <property type="term" value="P:autophagy"/>
    <property type="evidence" value="ECO:0007669"/>
    <property type="project" value="InterPro"/>
</dbReference>
<accession>A0A067PNP1</accession>
<dbReference type="OrthoDB" id="25778at2759"/>
<dbReference type="Pfam" id="PF21034">
    <property type="entry name" value="BCAS3_WD40"/>
    <property type="match status" value="1"/>
</dbReference>
<feature type="region of interest" description="Disordered" evidence="1">
    <location>
        <begin position="188"/>
        <end position="207"/>
    </location>
</feature>
<proteinExistence type="predicted"/>
<keyword evidence="4" id="KW-1185">Reference proteome</keyword>
<dbReference type="InterPro" id="IPR015943">
    <property type="entry name" value="WD40/YVTN_repeat-like_dom_sf"/>
</dbReference>
<gene>
    <name evidence="3" type="ORF">JAAARDRAFT_40559</name>
</gene>
<dbReference type="HOGENOM" id="CLU_004106_0_0_1"/>
<feature type="compositionally biased region" description="Low complexity" evidence="1">
    <location>
        <begin position="400"/>
        <end position="421"/>
    </location>
</feature>
<feature type="region of interest" description="Disordered" evidence="1">
    <location>
        <begin position="1088"/>
        <end position="1171"/>
    </location>
</feature>
<feature type="region of interest" description="Disordered" evidence="1">
    <location>
        <begin position="843"/>
        <end position="875"/>
    </location>
</feature>
<feature type="region of interest" description="Disordered" evidence="1">
    <location>
        <begin position="439"/>
        <end position="463"/>
    </location>
</feature>
<feature type="region of interest" description="Disordered" evidence="1">
    <location>
        <begin position="639"/>
        <end position="674"/>
    </location>
</feature>
<reference evidence="4" key="1">
    <citation type="journal article" date="2014" name="Proc. Natl. Acad. Sci. U.S.A.">
        <title>Extensive sampling of basidiomycete genomes demonstrates inadequacy of the white-rot/brown-rot paradigm for wood decay fungi.</title>
        <authorList>
            <person name="Riley R."/>
            <person name="Salamov A.A."/>
            <person name="Brown D.W."/>
            <person name="Nagy L.G."/>
            <person name="Floudas D."/>
            <person name="Held B.W."/>
            <person name="Levasseur A."/>
            <person name="Lombard V."/>
            <person name="Morin E."/>
            <person name="Otillar R."/>
            <person name="Lindquist E.A."/>
            <person name="Sun H."/>
            <person name="LaButti K.M."/>
            <person name="Schmutz J."/>
            <person name="Jabbour D."/>
            <person name="Luo H."/>
            <person name="Baker S.E."/>
            <person name="Pisabarro A.G."/>
            <person name="Walton J.D."/>
            <person name="Blanchette R.A."/>
            <person name="Henrissat B."/>
            <person name="Martin F."/>
            <person name="Cullen D."/>
            <person name="Hibbett D.S."/>
            <person name="Grigoriev I.V."/>
        </authorList>
    </citation>
    <scope>NUCLEOTIDE SEQUENCE [LARGE SCALE GENOMIC DNA]</scope>
    <source>
        <strain evidence="4">MUCL 33604</strain>
    </source>
</reference>
<sequence length="1204" mass="129954">MPSRSNRNAPRRRNNQHIYPETHDPHSEVDDSTLLSPVAGQPLLTPDSPQPTDYDLEADVERDGVRGLIEFDPDDGVVEGVGTLGLGGVDEAYPTSPSPLSLDPTSRSPVYSDEAPVAIQSGDEGDKGHTRSPVLSKEPTMLESFSRTFRNYVPSSIPVPSAGPTPPRVSRPVSFGSFLTASGAVTSMAPRRGTTTSGKRRDSGTHIHGSPPFEALFESDHEDDLVREGLTSYPSINTDDEIIWARWDSLSDGGMSRRILFVGYRAGFQIWDCTSLGSISEFLNLSDAQWGQVTFASVLPSPTASHADRFADDRPLVGIVSHLRGIPECIIYSLRRHRIVKKLSFPGLRTISPNADFIIVSTANPPTLHVISSSSFVTLFSIPSTTLVAFAHPSSTGLHTVSSPIDSSDTTSGSTSTPTSSLPEPVFALSHRLLAFVSTSPPPDSPTDTVVQPRTGTPSSDRGAQLFGVSQADLEHAAVKVGGTVLSGMKILGGMAYSAARSRMSGTSGRLGGSDAPPVVGAANMVFSKSAPAESGGDHERRNSMSTGTSNQDESSSKGLAGTSPSGVAPRNPSMKSSASTAFVTILDLRPLLSSRPPVIVSRFAALRDQPICRLQFSADGTSILAVPKDGRVAKIFQIRSNPNPSPSATRLDQVSSRSASERPRHHPQSGDNAPWHVYDLVRGRTSATVEDLDWAYDGRWIAIGTGNRTIHVFAVNPYGGRPDGRSHLNSRVYNTSELPLSMEVTPVVRLRSRRPTNPASVTPFVFLRPDTDIPLSLRPLSSHPSSPSSTSRASSPPRKSLSPVPRQQGSSSFQDVLVFDTDDGTLSLRRFVMDQVVGEHNLDSVPPGTTSTSFPGVSSIGRLSTPPSDRTSTLTVSGLSKMMEKPLDLVGRDSVVATWSLRRGRGWPDVRTVIKSREAFIAPVRPRKFDWLSQAELSTHSRSPRILPRSIYLSHQLSFHSLAEDYHALIRRYQLDVPTSKIEVRKQVAASAFPTGSGESFIYGTQSPSEARMISSSFDEPLASALSADIDYNSASPPVIPMLPNGTSGSRPKSFGNAIPIRSVTSGLSDGMTEGIGRIRREIGKVRSPRLLPRPDRGTTTASVPLEFEEVDEDFLNPVDDPMSHEDTSVSRSTSRGDSAPSVSTPSTTAVPLEDDDSWNRWDPEDKQIVDDAERFDDIVVGFMDEEQATMHESSSRRRRHFA</sequence>
<dbReference type="InterPro" id="IPR036322">
    <property type="entry name" value="WD40_repeat_dom_sf"/>
</dbReference>
<feature type="region of interest" description="Disordered" evidence="1">
    <location>
        <begin position="777"/>
        <end position="817"/>
    </location>
</feature>
<evidence type="ECO:0000259" key="2">
    <source>
        <dbReference type="Pfam" id="PF21034"/>
    </source>
</evidence>
<feature type="compositionally biased region" description="Polar residues" evidence="1">
    <location>
        <begin position="544"/>
        <end position="566"/>
    </location>
</feature>
<feature type="region of interest" description="Disordered" evidence="1">
    <location>
        <begin position="1"/>
        <end position="58"/>
    </location>
</feature>
<dbReference type="InterPro" id="IPR048382">
    <property type="entry name" value="BCAS3_WD40"/>
</dbReference>
<feature type="compositionally biased region" description="Low complexity" evidence="1">
    <location>
        <begin position="777"/>
        <end position="801"/>
    </location>
</feature>
<dbReference type="PANTHER" id="PTHR13268">
    <property type="entry name" value="BREAST CARCINOMA AMPLIFIED SEQUENCE 3"/>
    <property type="match status" value="1"/>
</dbReference>
<dbReference type="InterPro" id="IPR045142">
    <property type="entry name" value="BCAS3-like"/>
</dbReference>
<feature type="compositionally biased region" description="Polar residues" evidence="1">
    <location>
        <begin position="848"/>
        <end position="875"/>
    </location>
</feature>
<dbReference type="AlphaFoldDB" id="A0A067PNP1"/>
<feature type="compositionally biased region" description="Basic and acidic residues" evidence="1">
    <location>
        <begin position="20"/>
        <end position="29"/>
    </location>
</feature>
<dbReference type="SUPFAM" id="SSF50978">
    <property type="entry name" value="WD40 repeat-like"/>
    <property type="match status" value="1"/>
</dbReference>
<dbReference type="GO" id="GO:0042594">
    <property type="term" value="P:response to starvation"/>
    <property type="evidence" value="ECO:0007669"/>
    <property type="project" value="TreeGrafter"/>
</dbReference>
<dbReference type="EMBL" id="KL197743">
    <property type="protein sequence ID" value="KDQ51941.1"/>
    <property type="molecule type" value="Genomic_DNA"/>
</dbReference>
<feature type="compositionally biased region" description="Polar residues" evidence="1">
    <location>
        <begin position="452"/>
        <end position="462"/>
    </location>
</feature>
<evidence type="ECO:0000313" key="4">
    <source>
        <dbReference type="Proteomes" id="UP000027265"/>
    </source>
</evidence>
<evidence type="ECO:0000313" key="3">
    <source>
        <dbReference type="EMBL" id="KDQ51941.1"/>
    </source>
</evidence>
<feature type="compositionally biased region" description="Low complexity" evidence="1">
    <location>
        <begin position="1140"/>
        <end position="1153"/>
    </location>
</feature>
<dbReference type="Gene3D" id="2.130.10.10">
    <property type="entry name" value="YVTN repeat-like/Quinoprotein amine dehydrogenase"/>
    <property type="match status" value="1"/>
</dbReference>